<accession>A0A0P9CJ21</accession>
<protein>
    <recommendedName>
        <fullName evidence="10">RNA polymerase subunit sigma-70</fullName>
    </recommendedName>
</protein>
<dbReference type="InterPro" id="IPR013325">
    <property type="entry name" value="RNA_pol_sigma_r2"/>
</dbReference>
<dbReference type="InterPro" id="IPR036388">
    <property type="entry name" value="WH-like_DNA-bd_sf"/>
</dbReference>
<dbReference type="NCBIfam" id="TIGR02937">
    <property type="entry name" value="sigma70-ECF"/>
    <property type="match status" value="1"/>
</dbReference>
<keyword evidence="3" id="KW-0731">Sigma factor</keyword>
<dbReference type="SUPFAM" id="SSF88946">
    <property type="entry name" value="Sigma2 domain of RNA polymerase sigma factors"/>
    <property type="match status" value="1"/>
</dbReference>
<keyword evidence="2" id="KW-0805">Transcription regulation</keyword>
<dbReference type="STRING" id="471514.AN477_14595"/>
<feature type="domain" description="RNA polymerase sigma factor 70 region 4 type 2" evidence="7">
    <location>
        <begin position="107"/>
        <end position="158"/>
    </location>
</feature>
<evidence type="ECO:0008006" key="10">
    <source>
        <dbReference type="Google" id="ProtNLM"/>
    </source>
</evidence>
<evidence type="ECO:0000256" key="1">
    <source>
        <dbReference type="ARBA" id="ARBA00010641"/>
    </source>
</evidence>
<dbReference type="InterPro" id="IPR013249">
    <property type="entry name" value="RNA_pol_sigma70_r4_t2"/>
</dbReference>
<dbReference type="Pfam" id="PF08281">
    <property type="entry name" value="Sigma70_r4_2"/>
    <property type="match status" value="1"/>
</dbReference>
<dbReference type="CDD" id="cd06171">
    <property type="entry name" value="Sigma70_r4"/>
    <property type="match status" value="1"/>
</dbReference>
<keyword evidence="5" id="KW-0804">Transcription</keyword>
<dbReference type="EMBL" id="LJCO01000061">
    <property type="protein sequence ID" value="KPV43008.1"/>
    <property type="molecule type" value="Genomic_DNA"/>
</dbReference>
<proteinExistence type="inferred from homology"/>
<keyword evidence="9" id="KW-1185">Reference proteome</keyword>
<evidence type="ECO:0000256" key="2">
    <source>
        <dbReference type="ARBA" id="ARBA00023015"/>
    </source>
</evidence>
<gene>
    <name evidence="8" type="ORF">AN477_14595</name>
</gene>
<evidence type="ECO:0000259" key="7">
    <source>
        <dbReference type="Pfam" id="PF08281"/>
    </source>
</evidence>
<dbReference type="OrthoDB" id="2381110at2"/>
<evidence type="ECO:0000259" key="6">
    <source>
        <dbReference type="Pfam" id="PF04542"/>
    </source>
</evidence>
<dbReference type="Proteomes" id="UP000050482">
    <property type="component" value="Unassembled WGS sequence"/>
</dbReference>
<evidence type="ECO:0000256" key="4">
    <source>
        <dbReference type="ARBA" id="ARBA00023125"/>
    </source>
</evidence>
<dbReference type="Pfam" id="PF04542">
    <property type="entry name" value="Sigma70_r2"/>
    <property type="match status" value="1"/>
</dbReference>
<dbReference type="InterPro" id="IPR039425">
    <property type="entry name" value="RNA_pol_sigma-70-like"/>
</dbReference>
<dbReference type="InterPro" id="IPR007627">
    <property type="entry name" value="RNA_pol_sigma70_r2"/>
</dbReference>
<organism evidence="8 9">
    <name type="scientific">Alicyclobacillus ferrooxydans</name>
    <dbReference type="NCBI Taxonomy" id="471514"/>
    <lineage>
        <taxon>Bacteria</taxon>
        <taxon>Bacillati</taxon>
        <taxon>Bacillota</taxon>
        <taxon>Bacilli</taxon>
        <taxon>Bacillales</taxon>
        <taxon>Alicyclobacillaceae</taxon>
        <taxon>Alicyclobacillus</taxon>
    </lineage>
</organism>
<dbReference type="SUPFAM" id="SSF88659">
    <property type="entry name" value="Sigma3 and sigma4 domains of RNA polymerase sigma factors"/>
    <property type="match status" value="1"/>
</dbReference>
<sequence length="173" mass="20139">MHENTIETWFDSYGQDVFNYLVYYTSSIDVEDLVQETFTKAWIKLRNYGEIENPKAWLFSIARNTATDAIRKKKRPIENTVRNNDLLNSLESHLSVEDKVQSNEEKRRLSAALFALKQSYREVLILRGIEDLSVSTTAQILGWSESKVKTTYFRAIREIQQHLQGGNYNGLVR</sequence>
<dbReference type="GO" id="GO:0003677">
    <property type="term" value="F:DNA binding"/>
    <property type="evidence" value="ECO:0007669"/>
    <property type="project" value="UniProtKB-KW"/>
</dbReference>
<keyword evidence="4" id="KW-0238">DNA-binding</keyword>
<dbReference type="GO" id="GO:0016987">
    <property type="term" value="F:sigma factor activity"/>
    <property type="evidence" value="ECO:0007669"/>
    <property type="project" value="UniProtKB-KW"/>
</dbReference>
<feature type="domain" description="RNA polymerase sigma-70 region 2" evidence="6">
    <location>
        <begin position="10"/>
        <end position="75"/>
    </location>
</feature>
<dbReference type="RefSeq" id="WP_054969904.1">
    <property type="nucleotide sequence ID" value="NZ_LJCO01000061.1"/>
</dbReference>
<evidence type="ECO:0000256" key="3">
    <source>
        <dbReference type="ARBA" id="ARBA00023082"/>
    </source>
</evidence>
<dbReference type="PANTHER" id="PTHR43133:SF8">
    <property type="entry name" value="RNA POLYMERASE SIGMA FACTOR HI_1459-RELATED"/>
    <property type="match status" value="1"/>
</dbReference>
<dbReference type="PATRIC" id="fig|471514.4.peg.4024"/>
<reference evidence="8 9" key="1">
    <citation type="submission" date="2015-09" db="EMBL/GenBank/DDBJ databases">
        <title>Draft genome sequence of Alicyclobacillus ferrooxydans DSM 22381.</title>
        <authorList>
            <person name="Hemp J."/>
        </authorList>
    </citation>
    <scope>NUCLEOTIDE SEQUENCE [LARGE SCALE GENOMIC DNA]</scope>
    <source>
        <strain evidence="8 9">TC-34</strain>
    </source>
</reference>
<dbReference type="InterPro" id="IPR014284">
    <property type="entry name" value="RNA_pol_sigma-70_dom"/>
</dbReference>
<dbReference type="GO" id="GO:0006352">
    <property type="term" value="P:DNA-templated transcription initiation"/>
    <property type="evidence" value="ECO:0007669"/>
    <property type="project" value="InterPro"/>
</dbReference>
<dbReference type="AlphaFoldDB" id="A0A0P9CJ21"/>
<evidence type="ECO:0000313" key="8">
    <source>
        <dbReference type="EMBL" id="KPV43008.1"/>
    </source>
</evidence>
<dbReference type="Gene3D" id="1.10.1740.10">
    <property type="match status" value="1"/>
</dbReference>
<comment type="similarity">
    <text evidence="1">Belongs to the sigma-70 factor family. ECF subfamily.</text>
</comment>
<name>A0A0P9CJ21_9BACL</name>
<comment type="caution">
    <text evidence="8">The sequence shown here is derived from an EMBL/GenBank/DDBJ whole genome shotgun (WGS) entry which is preliminary data.</text>
</comment>
<dbReference type="PANTHER" id="PTHR43133">
    <property type="entry name" value="RNA POLYMERASE ECF-TYPE SIGMA FACTO"/>
    <property type="match status" value="1"/>
</dbReference>
<evidence type="ECO:0000256" key="5">
    <source>
        <dbReference type="ARBA" id="ARBA00023163"/>
    </source>
</evidence>
<dbReference type="InterPro" id="IPR013324">
    <property type="entry name" value="RNA_pol_sigma_r3/r4-like"/>
</dbReference>
<dbReference type="Gene3D" id="1.10.10.10">
    <property type="entry name" value="Winged helix-like DNA-binding domain superfamily/Winged helix DNA-binding domain"/>
    <property type="match status" value="1"/>
</dbReference>
<evidence type="ECO:0000313" key="9">
    <source>
        <dbReference type="Proteomes" id="UP000050482"/>
    </source>
</evidence>